<name>A0ABU7LNC3_9PROT</name>
<dbReference type="Pfam" id="PF04480">
    <property type="entry name" value="DUF559"/>
    <property type="match status" value="1"/>
</dbReference>
<dbReference type="Proteomes" id="UP001354971">
    <property type="component" value="Unassembled WGS sequence"/>
</dbReference>
<dbReference type="PANTHER" id="PTHR38590">
    <property type="entry name" value="BLL0828 PROTEIN"/>
    <property type="match status" value="1"/>
</dbReference>
<dbReference type="Gene3D" id="3.40.960.10">
    <property type="entry name" value="VSR Endonuclease"/>
    <property type="match status" value="1"/>
</dbReference>
<dbReference type="RefSeq" id="WP_330198060.1">
    <property type="nucleotide sequence ID" value="NZ_JAZDRP010000002.1"/>
</dbReference>
<evidence type="ECO:0000313" key="3">
    <source>
        <dbReference type="Proteomes" id="UP001354971"/>
    </source>
</evidence>
<dbReference type="SUPFAM" id="SSF52980">
    <property type="entry name" value="Restriction endonuclease-like"/>
    <property type="match status" value="1"/>
</dbReference>
<dbReference type="InterPro" id="IPR011335">
    <property type="entry name" value="Restrct_endonuc-II-like"/>
</dbReference>
<keyword evidence="3" id="KW-1185">Reference proteome</keyword>
<accession>A0ABU7LNC3</accession>
<dbReference type="CDD" id="cd01038">
    <property type="entry name" value="Endonuclease_DUF559"/>
    <property type="match status" value="1"/>
</dbReference>
<reference evidence="2 3" key="1">
    <citation type="submission" date="2024-01" db="EMBL/GenBank/DDBJ databases">
        <title>Hyphobacterium bacterium isolated from marine sediment.</title>
        <authorList>
            <person name="Zhao S."/>
        </authorList>
    </citation>
    <scope>NUCLEOTIDE SEQUENCE [LARGE SCALE GENOMIC DNA]</scope>
    <source>
        <strain evidence="3">HN65</strain>
    </source>
</reference>
<organism evidence="2 3">
    <name type="scientific">Hyphobacterium lacteum</name>
    <dbReference type="NCBI Taxonomy" id="3116575"/>
    <lineage>
        <taxon>Bacteria</taxon>
        <taxon>Pseudomonadati</taxon>
        <taxon>Pseudomonadota</taxon>
        <taxon>Alphaproteobacteria</taxon>
        <taxon>Maricaulales</taxon>
        <taxon>Maricaulaceae</taxon>
        <taxon>Hyphobacterium</taxon>
    </lineage>
</organism>
<feature type="domain" description="DUF559" evidence="1">
    <location>
        <begin position="7"/>
        <end position="115"/>
    </location>
</feature>
<evidence type="ECO:0000259" key="1">
    <source>
        <dbReference type="Pfam" id="PF04480"/>
    </source>
</evidence>
<dbReference type="PANTHER" id="PTHR38590:SF1">
    <property type="entry name" value="BLL0828 PROTEIN"/>
    <property type="match status" value="1"/>
</dbReference>
<proteinExistence type="predicted"/>
<comment type="caution">
    <text evidence="2">The sequence shown here is derived from an EMBL/GenBank/DDBJ whole genome shotgun (WGS) entry which is preliminary data.</text>
</comment>
<evidence type="ECO:0000313" key="2">
    <source>
        <dbReference type="EMBL" id="MEE2525397.1"/>
    </source>
</evidence>
<protein>
    <submittedName>
        <fullName evidence="2">DUF559 domain-containing protein</fullName>
    </submittedName>
</protein>
<sequence length="126" mass="14510">MRKSEQRSRAFAKRLRNNLTNAETILWSRLRRGGLNGQKFRRQHPIGPYIVDFACIQARLVVEVDGATHSTPDEVAYDRRRTRFLRKHGWFVYRATNPDIYENLNGVLEGIAAHLPPPPLRGPPPP</sequence>
<dbReference type="InterPro" id="IPR047216">
    <property type="entry name" value="Endonuclease_DUF559_bact"/>
</dbReference>
<dbReference type="EMBL" id="JAZDRP010000002">
    <property type="protein sequence ID" value="MEE2525397.1"/>
    <property type="molecule type" value="Genomic_DNA"/>
</dbReference>
<dbReference type="InterPro" id="IPR007569">
    <property type="entry name" value="DUF559"/>
</dbReference>
<gene>
    <name evidence="2" type="ORF">V0U79_03390</name>
</gene>